<feature type="region of interest" description="Disordered" evidence="1">
    <location>
        <begin position="49"/>
        <end position="137"/>
    </location>
</feature>
<organism evidence="2 3">
    <name type="scientific">Ophiocordyceps unilateralis</name>
    <name type="common">Zombie-ant fungus</name>
    <name type="synonym">Torrubia unilateralis</name>
    <dbReference type="NCBI Taxonomy" id="268505"/>
    <lineage>
        <taxon>Eukaryota</taxon>
        <taxon>Fungi</taxon>
        <taxon>Dikarya</taxon>
        <taxon>Ascomycota</taxon>
        <taxon>Pezizomycotina</taxon>
        <taxon>Sordariomycetes</taxon>
        <taxon>Hypocreomycetidae</taxon>
        <taxon>Hypocreales</taxon>
        <taxon>Ophiocordycipitaceae</taxon>
        <taxon>Ophiocordyceps</taxon>
    </lineage>
</organism>
<comment type="caution">
    <text evidence="2">The sequence shown here is derived from an EMBL/GenBank/DDBJ whole genome shotgun (WGS) entry which is preliminary data.</text>
</comment>
<dbReference type="EMBL" id="LAZP02002196">
    <property type="protein sequence ID" value="PFH54895.1"/>
    <property type="molecule type" value="Genomic_DNA"/>
</dbReference>
<sequence>MSNQRVPIINLVVSTRLVARETTQPPSHDGIQLQLLPQTDMPLLDVVAHRVPPPRGPLPEAGDEHVTPEGPDGELGQTHEGEDDEDGRPPGAVCAPGVAEAMSNGVGTRRRRGVDAIEERDPREPAQRCDEEAGQDGGRLVVRLEDTFFFPASAVSNTS</sequence>
<reference evidence="2 3" key="1">
    <citation type="journal article" date="2015" name="BMC Genomics">
        <title>Gene expression during zombie ant biting behavior reflects the complexity underlying fungal parasitic behavioral manipulation.</title>
        <authorList>
            <person name="de Bekker C."/>
            <person name="Ohm R.A."/>
            <person name="Loreto R.G."/>
            <person name="Sebastian A."/>
            <person name="Albert I."/>
            <person name="Merrow M."/>
            <person name="Brachmann A."/>
            <person name="Hughes D.P."/>
        </authorList>
    </citation>
    <scope>NUCLEOTIDE SEQUENCE [LARGE SCALE GENOMIC DNA]</scope>
    <source>
        <strain evidence="2 3">SC16a</strain>
    </source>
</reference>
<evidence type="ECO:0000313" key="2">
    <source>
        <dbReference type="EMBL" id="PFH54895.1"/>
    </source>
</evidence>
<gene>
    <name evidence="2" type="ORF">XA68_12695</name>
</gene>
<accession>A0A2A9NV80</accession>
<keyword evidence="3" id="KW-1185">Reference proteome</keyword>
<protein>
    <submittedName>
        <fullName evidence="2">Uncharacterized protein</fullName>
    </submittedName>
</protein>
<proteinExistence type="predicted"/>
<evidence type="ECO:0000313" key="3">
    <source>
        <dbReference type="Proteomes" id="UP000037136"/>
    </source>
</evidence>
<feature type="compositionally biased region" description="Basic and acidic residues" evidence="1">
    <location>
        <begin position="113"/>
        <end position="131"/>
    </location>
</feature>
<dbReference type="OrthoDB" id="10627506at2759"/>
<dbReference type="Proteomes" id="UP000037136">
    <property type="component" value="Unassembled WGS sequence"/>
</dbReference>
<name>A0A2A9NV80_OPHUN</name>
<evidence type="ECO:0000256" key="1">
    <source>
        <dbReference type="SAM" id="MobiDB-lite"/>
    </source>
</evidence>
<reference evidence="2 3" key="2">
    <citation type="journal article" date="2017" name="Sci. Rep.">
        <title>Ant-infecting Ophiocordyceps genomes reveal a high diversity of potential behavioral manipulation genes and a possible major role for enterotoxins.</title>
        <authorList>
            <person name="de Bekker C."/>
            <person name="Ohm R.A."/>
            <person name="Evans H.C."/>
            <person name="Brachmann A."/>
            <person name="Hughes D.P."/>
        </authorList>
    </citation>
    <scope>NUCLEOTIDE SEQUENCE [LARGE SCALE GENOMIC DNA]</scope>
    <source>
        <strain evidence="2 3">SC16a</strain>
    </source>
</reference>
<dbReference type="AlphaFoldDB" id="A0A2A9NV80"/>